<feature type="domain" description="EamA" evidence="7">
    <location>
        <begin position="153"/>
        <end position="278"/>
    </location>
</feature>
<comment type="subcellular location">
    <subcellularLocation>
        <location evidence="1">Membrane</location>
        <topology evidence="1">Multi-pass membrane protein</topology>
    </subcellularLocation>
</comment>
<dbReference type="AlphaFoldDB" id="A0A1I1PYA0"/>
<dbReference type="PANTHER" id="PTHR22911">
    <property type="entry name" value="ACYL-MALONYL CONDENSING ENZYME-RELATED"/>
    <property type="match status" value="1"/>
</dbReference>
<feature type="domain" description="EamA" evidence="7">
    <location>
        <begin position="10"/>
        <end position="144"/>
    </location>
</feature>
<dbReference type="STRING" id="441112.SAMN04488094_11740"/>
<dbReference type="PANTHER" id="PTHR22911:SF6">
    <property type="entry name" value="SOLUTE CARRIER FAMILY 35 MEMBER G1"/>
    <property type="match status" value="1"/>
</dbReference>
<feature type="transmembrane region" description="Helical" evidence="6">
    <location>
        <begin position="150"/>
        <end position="171"/>
    </location>
</feature>
<protein>
    <submittedName>
        <fullName evidence="8">Permease of the drug/metabolite transporter (DMT) superfamily</fullName>
    </submittedName>
</protein>
<gene>
    <name evidence="8" type="ORF">SAMN04488094_11740</name>
</gene>
<feature type="transmembrane region" description="Helical" evidence="6">
    <location>
        <begin position="39"/>
        <end position="59"/>
    </location>
</feature>
<dbReference type="OrthoDB" id="9807937at2"/>
<keyword evidence="9" id="KW-1185">Reference proteome</keyword>
<dbReference type="GO" id="GO:0016020">
    <property type="term" value="C:membrane"/>
    <property type="evidence" value="ECO:0007669"/>
    <property type="project" value="UniProtKB-SubCell"/>
</dbReference>
<sequence length="298" mass="32301">MNEFKAPRNLGVPFAILATVLFASMDAMSKALVADHSVWFILMGRYWFHLAVAIIWAMLSRQGFRAAMTTARPMMQVARGCLLVGEIALIVYAYSMLGLAEVTTIIMVSPLIVTALAAAFLGEHVGWHRIGAMLAGMLGLAIIMQPSGNIWGIGGLVALAATTTFAVYQLFTRMVSRHDSTLTSFFYAGLIGVALTTWPGLKTAPLLSEIDWLLLAGICLFSIGAHFSVMHALSLTQASSIQPFMYLQIVWSIPIGFLVFGTLPIWSTILGAVIIVAAGLYAIHRGRRTIADPRREVA</sequence>
<evidence type="ECO:0000256" key="3">
    <source>
        <dbReference type="ARBA" id="ARBA00022692"/>
    </source>
</evidence>
<proteinExistence type="inferred from homology"/>
<reference evidence="8 9" key="1">
    <citation type="submission" date="2016-10" db="EMBL/GenBank/DDBJ databases">
        <authorList>
            <person name="de Groot N.N."/>
        </authorList>
    </citation>
    <scope>NUCLEOTIDE SEQUENCE [LARGE SCALE GENOMIC DNA]</scope>
    <source>
        <strain evidence="8 9">DSM 19548</strain>
    </source>
</reference>
<feature type="transmembrane region" description="Helical" evidence="6">
    <location>
        <begin position="183"/>
        <end position="201"/>
    </location>
</feature>
<keyword evidence="4 6" id="KW-1133">Transmembrane helix</keyword>
<organism evidence="8 9">
    <name type="scientific">Tropicimonas isoalkanivorans</name>
    <dbReference type="NCBI Taxonomy" id="441112"/>
    <lineage>
        <taxon>Bacteria</taxon>
        <taxon>Pseudomonadati</taxon>
        <taxon>Pseudomonadota</taxon>
        <taxon>Alphaproteobacteria</taxon>
        <taxon>Rhodobacterales</taxon>
        <taxon>Roseobacteraceae</taxon>
        <taxon>Tropicimonas</taxon>
    </lineage>
</organism>
<evidence type="ECO:0000313" key="8">
    <source>
        <dbReference type="EMBL" id="SFD14871.1"/>
    </source>
</evidence>
<evidence type="ECO:0000259" key="7">
    <source>
        <dbReference type="Pfam" id="PF00892"/>
    </source>
</evidence>
<feature type="transmembrane region" description="Helical" evidence="6">
    <location>
        <begin position="213"/>
        <end position="232"/>
    </location>
</feature>
<evidence type="ECO:0000256" key="1">
    <source>
        <dbReference type="ARBA" id="ARBA00004141"/>
    </source>
</evidence>
<name>A0A1I1PYA0_9RHOB</name>
<feature type="transmembrane region" description="Helical" evidence="6">
    <location>
        <begin position="80"/>
        <end position="97"/>
    </location>
</feature>
<comment type="similarity">
    <text evidence="2">Belongs to the drug/metabolite transporter (DMT) superfamily. 10 TMS drug/metabolite exporter (DME) (TC 2.A.7.3) family.</text>
</comment>
<dbReference type="RefSeq" id="WP_093362604.1">
    <property type="nucleotide sequence ID" value="NZ_FOLG01000017.1"/>
</dbReference>
<evidence type="ECO:0000256" key="6">
    <source>
        <dbReference type="SAM" id="Phobius"/>
    </source>
</evidence>
<dbReference type="InterPro" id="IPR037185">
    <property type="entry name" value="EmrE-like"/>
</dbReference>
<dbReference type="SUPFAM" id="SSF103481">
    <property type="entry name" value="Multidrug resistance efflux transporter EmrE"/>
    <property type="match status" value="2"/>
</dbReference>
<dbReference type="InterPro" id="IPR000620">
    <property type="entry name" value="EamA_dom"/>
</dbReference>
<evidence type="ECO:0000256" key="2">
    <source>
        <dbReference type="ARBA" id="ARBA00009853"/>
    </source>
</evidence>
<keyword evidence="5 6" id="KW-0472">Membrane</keyword>
<dbReference type="EMBL" id="FOLG01000017">
    <property type="protein sequence ID" value="SFD14871.1"/>
    <property type="molecule type" value="Genomic_DNA"/>
</dbReference>
<dbReference type="Proteomes" id="UP000198728">
    <property type="component" value="Unassembled WGS sequence"/>
</dbReference>
<keyword evidence="3 6" id="KW-0812">Transmembrane</keyword>
<evidence type="ECO:0000313" key="9">
    <source>
        <dbReference type="Proteomes" id="UP000198728"/>
    </source>
</evidence>
<dbReference type="Pfam" id="PF00892">
    <property type="entry name" value="EamA"/>
    <property type="match status" value="2"/>
</dbReference>
<feature type="transmembrane region" description="Helical" evidence="6">
    <location>
        <begin position="103"/>
        <end position="121"/>
    </location>
</feature>
<feature type="transmembrane region" description="Helical" evidence="6">
    <location>
        <begin position="244"/>
        <end position="260"/>
    </location>
</feature>
<evidence type="ECO:0000256" key="5">
    <source>
        <dbReference type="ARBA" id="ARBA00023136"/>
    </source>
</evidence>
<evidence type="ECO:0000256" key="4">
    <source>
        <dbReference type="ARBA" id="ARBA00022989"/>
    </source>
</evidence>
<accession>A0A1I1PYA0</accession>